<evidence type="ECO:0000313" key="3">
    <source>
        <dbReference type="Proteomes" id="UP000246085"/>
    </source>
</evidence>
<feature type="domain" description="Reverse transcriptase" evidence="1">
    <location>
        <begin position="1"/>
        <end position="46"/>
    </location>
</feature>
<reference evidence="2 3" key="1">
    <citation type="submission" date="2018-03" db="EMBL/GenBank/DDBJ databases">
        <authorList>
            <person name="Gully D."/>
        </authorList>
    </citation>
    <scope>NUCLEOTIDE SEQUENCE [LARGE SCALE GENOMIC DNA]</scope>
    <source>
        <strain evidence="2">ORS3257</strain>
    </source>
</reference>
<dbReference type="InterPro" id="IPR043502">
    <property type="entry name" value="DNA/RNA_pol_sf"/>
</dbReference>
<evidence type="ECO:0000259" key="1">
    <source>
        <dbReference type="PROSITE" id="PS50878"/>
    </source>
</evidence>
<name>A0A2U3Q9X9_9BRAD</name>
<dbReference type="PROSITE" id="PS50878">
    <property type="entry name" value="RT_POL"/>
    <property type="match status" value="1"/>
</dbReference>
<proteinExistence type="predicted"/>
<dbReference type="EMBL" id="LS398110">
    <property type="protein sequence ID" value="SPP98212.1"/>
    <property type="molecule type" value="Genomic_DNA"/>
</dbReference>
<sequence length="46" mass="5215">MVQEDGTIIERSRGTPQGGVVSPILANLFMQYAFDLWMARMFPALR</sequence>
<dbReference type="SUPFAM" id="SSF56672">
    <property type="entry name" value="DNA/RNA polymerases"/>
    <property type="match status" value="1"/>
</dbReference>
<dbReference type="InterPro" id="IPR000477">
    <property type="entry name" value="RT_dom"/>
</dbReference>
<evidence type="ECO:0000313" key="2">
    <source>
        <dbReference type="EMBL" id="SPP98212.1"/>
    </source>
</evidence>
<dbReference type="AlphaFoldDB" id="A0A2U3Q9X9"/>
<organism evidence="2 3">
    <name type="scientific">Bradyrhizobium vignae</name>
    <dbReference type="NCBI Taxonomy" id="1549949"/>
    <lineage>
        <taxon>Bacteria</taxon>
        <taxon>Pseudomonadati</taxon>
        <taxon>Pseudomonadota</taxon>
        <taxon>Alphaproteobacteria</taxon>
        <taxon>Hyphomicrobiales</taxon>
        <taxon>Nitrobacteraceae</taxon>
        <taxon>Bradyrhizobium</taxon>
    </lineage>
</organism>
<accession>A0A2U3Q9X9</accession>
<protein>
    <recommendedName>
        <fullName evidence="1">Reverse transcriptase domain-containing protein</fullName>
    </recommendedName>
</protein>
<dbReference type="Proteomes" id="UP000246085">
    <property type="component" value="Chromosome BRAD3257"/>
</dbReference>
<dbReference type="KEGG" id="bvz:BRAD3257_7498"/>
<gene>
    <name evidence="2" type="ORF">BRAD3257_7498</name>
</gene>